<dbReference type="SUPFAM" id="SSF101898">
    <property type="entry name" value="NHL repeat"/>
    <property type="match status" value="1"/>
</dbReference>
<dbReference type="Proteomes" id="UP000594464">
    <property type="component" value="Chromosome"/>
</dbReference>
<gene>
    <name evidence="3" type="ORF">G3M78_02335</name>
</gene>
<evidence type="ECO:0000256" key="1">
    <source>
        <dbReference type="ARBA" id="ARBA00022737"/>
    </source>
</evidence>
<evidence type="ECO:0000313" key="4">
    <source>
        <dbReference type="Proteomes" id="UP000594464"/>
    </source>
</evidence>
<name>A0A7T0G2G1_9BACT</name>
<dbReference type="InterPro" id="IPR011042">
    <property type="entry name" value="6-blade_b-propeller_TolB-like"/>
</dbReference>
<protein>
    <submittedName>
        <fullName evidence="3">Redoxin domain-containing protein</fullName>
    </submittedName>
</protein>
<organism evidence="3 4">
    <name type="scientific">Candidatus Nitrohelix vancouverensis</name>
    <dbReference type="NCBI Taxonomy" id="2705534"/>
    <lineage>
        <taxon>Bacteria</taxon>
        <taxon>Pseudomonadati</taxon>
        <taxon>Nitrospinota/Tectimicrobiota group</taxon>
        <taxon>Nitrospinota</taxon>
        <taxon>Nitrospinia</taxon>
        <taxon>Nitrospinales</taxon>
        <taxon>Nitrospinaceae</taxon>
        <taxon>Candidatus Nitrohelix</taxon>
    </lineage>
</organism>
<keyword evidence="1" id="KW-0677">Repeat</keyword>
<proteinExistence type="predicted"/>
<dbReference type="PANTHER" id="PTHR46388:SF2">
    <property type="entry name" value="NHL REPEAT-CONTAINING PROTEIN 2"/>
    <property type="match status" value="1"/>
</dbReference>
<dbReference type="SUPFAM" id="SSF52833">
    <property type="entry name" value="Thioredoxin-like"/>
    <property type="match status" value="1"/>
</dbReference>
<reference evidence="4" key="1">
    <citation type="submission" date="2020-02" db="EMBL/GenBank/DDBJ databases">
        <title>Genomic and physiological characterization of two novel Nitrospinaceae genera.</title>
        <authorList>
            <person name="Mueller A.J."/>
            <person name="Jung M.-Y."/>
            <person name="Strachan C.R."/>
            <person name="Herbold C.W."/>
            <person name="Kirkegaard R.H."/>
            <person name="Daims H."/>
        </authorList>
    </citation>
    <scope>NUCLEOTIDE SEQUENCE [LARGE SCALE GENOMIC DNA]</scope>
</reference>
<evidence type="ECO:0000313" key="3">
    <source>
        <dbReference type="EMBL" id="QPJ64294.1"/>
    </source>
</evidence>
<evidence type="ECO:0000259" key="2">
    <source>
        <dbReference type="PROSITE" id="PS51352"/>
    </source>
</evidence>
<dbReference type="Pfam" id="PF13905">
    <property type="entry name" value="Thioredoxin_8"/>
    <property type="match status" value="1"/>
</dbReference>
<dbReference type="Pfam" id="PF01436">
    <property type="entry name" value="NHL"/>
    <property type="match status" value="2"/>
</dbReference>
<dbReference type="KEGG" id="nva:G3M78_02335"/>
<accession>A0A7T0G2G1</accession>
<dbReference type="InterPro" id="IPR013766">
    <property type="entry name" value="Thioredoxin_domain"/>
</dbReference>
<dbReference type="EMBL" id="CP048620">
    <property type="protein sequence ID" value="QPJ64294.1"/>
    <property type="molecule type" value="Genomic_DNA"/>
</dbReference>
<dbReference type="PROSITE" id="PS51352">
    <property type="entry name" value="THIOREDOXIN_2"/>
    <property type="match status" value="1"/>
</dbReference>
<dbReference type="Gene3D" id="3.40.30.10">
    <property type="entry name" value="Glutaredoxin"/>
    <property type="match status" value="1"/>
</dbReference>
<dbReference type="InterPro" id="IPR012336">
    <property type="entry name" value="Thioredoxin-like_fold"/>
</dbReference>
<sequence>MELIHAPRLNAESLTWLNARKPLDLPDLAGHLVILDFWTFCCINCIHIIPTLKSLEEKYPDQLVVIGVHSPKFPAEQRVENLQAAVQRYEIVHPVVHDPDFTIWKQYAIRAWPTLVFIGPDGYILGELPGEPDPEILTATLDALIEDLEKKKVLQNKAAELLKPAGVVDSSQLRFPGKIAYSSSDREFAIADSNHNQIVTADMSGAISRRIGSGEIGQRDGSFEEAQFYRPQGLCYQDGLIWVADTENHLIRKIDLKAGKVSTVAGTGKQGIPLKGQSKALEIAISSPWDVSLHDGWLYFANAGTHQIGVLHIDEASVSQFAGTGAEALVDGPRLTGVFAQPSGLSVGEEKLFLADSETSSIRSVRLDDIGLIATYVGTGLFDFGDADGKGKQAVLQHALGLHYDQGKLYIADSYNHKIKILDLKSLETTTLQASVDLLCDDTSCTRLSEPAGVVKVGGHLYVSDTNNHRIVKIDLNSGRSEIFIN</sequence>
<dbReference type="AlphaFoldDB" id="A0A7T0G2G1"/>
<dbReference type="InterPro" id="IPR001258">
    <property type="entry name" value="NHL_repeat"/>
</dbReference>
<dbReference type="InterPro" id="IPR036249">
    <property type="entry name" value="Thioredoxin-like_sf"/>
</dbReference>
<feature type="domain" description="Thioredoxin" evidence="2">
    <location>
        <begin position="1"/>
        <end position="146"/>
    </location>
</feature>
<dbReference type="PANTHER" id="PTHR46388">
    <property type="entry name" value="NHL REPEAT-CONTAINING PROTEIN 2"/>
    <property type="match status" value="1"/>
</dbReference>
<dbReference type="Gene3D" id="2.120.10.30">
    <property type="entry name" value="TolB, C-terminal domain"/>
    <property type="match status" value="2"/>
</dbReference>